<dbReference type="AlphaFoldDB" id="A0A135L134"/>
<dbReference type="InterPro" id="IPR036412">
    <property type="entry name" value="HAD-like_sf"/>
</dbReference>
<name>A0A135L134_9BACI</name>
<dbReference type="InterPro" id="IPR000150">
    <property type="entry name" value="Cof"/>
</dbReference>
<keyword evidence="2" id="KW-1185">Reference proteome</keyword>
<dbReference type="EMBL" id="LSKU01000001">
    <property type="protein sequence ID" value="KXG42623.1"/>
    <property type="molecule type" value="Genomic_DNA"/>
</dbReference>
<dbReference type="GO" id="GO:0000287">
    <property type="term" value="F:magnesium ion binding"/>
    <property type="evidence" value="ECO:0007669"/>
    <property type="project" value="TreeGrafter"/>
</dbReference>
<dbReference type="GO" id="GO:0005829">
    <property type="term" value="C:cytosol"/>
    <property type="evidence" value="ECO:0007669"/>
    <property type="project" value="TreeGrafter"/>
</dbReference>
<dbReference type="InterPro" id="IPR023214">
    <property type="entry name" value="HAD_sf"/>
</dbReference>
<gene>
    <name evidence="1" type="ORF">U473_00110</name>
</gene>
<dbReference type="PANTHER" id="PTHR10000:SF25">
    <property type="entry name" value="PHOSPHATASE YKRA-RELATED"/>
    <property type="match status" value="1"/>
</dbReference>
<dbReference type="InterPro" id="IPR006379">
    <property type="entry name" value="HAD-SF_hydro_IIB"/>
</dbReference>
<dbReference type="PANTHER" id="PTHR10000">
    <property type="entry name" value="PHOSPHOSERINE PHOSPHATASE"/>
    <property type="match status" value="1"/>
</dbReference>
<dbReference type="SFLD" id="SFLDG01144">
    <property type="entry name" value="C2.B.4:_PGP_Like"/>
    <property type="match status" value="1"/>
</dbReference>
<dbReference type="PROSITE" id="PS01229">
    <property type="entry name" value="COF_2"/>
    <property type="match status" value="1"/>
</dbReference>
<dbReference type="SFLD" id="SFLDS00003">
    <property type="entry name" value="Haloacid_Dehalogenase"/>
    <property type="match status" value="1"/>
</dbReference>
<proteinExistence type="predicted"/>
<dbReference type="OrthoDB" id="9810101at2"/>
<evidence type="ECO:0000313" key="1">
    <source>
        <dbReference type="EMBL" id="KXG42623.1"/>
    </source>
</evidence>
<accession>A0A135L134</accession>
<dbReference type="NCBIfam" id="TIGR01484">
    <property type="entry name" value="HAD-SF-IIB"/>
    <property type="match status" value="1"/>
</dbReference>
<dbReference type="CDD" id="cd07517">
    <property type="entry name" value="HAD_HPP"/>
    <property type="match status" value="1"/>
</dbReference>
<sequence length="257" mass="29918">MSYKIVFFDIDGTLVNEEKQIPNDTKEAIKRLKERGIEVAIATGRAPFHFTKIREELGIDSFVSFNGSYVVYKGQVIYHHPFRQEDLALLEQEAKRRKHTMVFLSHKDFFANVDQDLHVIQSFHSLKLTPPKYRQQYWQEETIYQALLYCEADEEKYYHDHYPHFHFVRWHQYSMDVIPKGGSKAKGIEMFLRQLDINPSEAVAFGDGLNDREMLSFVGAGVAMGNAHEEVKPFAKFTTKHVDEGGIRFGLKQLQLI</sequence>
<dbReference type="Gene3D" id="3.30.1240.10">
    <property type="match status" value="1"/>
</dbReference>
<comment type="caution">
    <text evidence="1">The sequence shown here is derived from an EMBL/GenBank/DDBJ whole genome shotgun (WGS) entry which is preliminary data.</text>
</comment>
<dbReference type="Gene3D" id="3.40.50.1000">
    <property type="entry name" value="HAD superfamily/HAD-like"/>
    <property type="match status" value="1"/>
</dbReference>
<dbReference type="SFLD" id="SFLDG01140">
    <property type="entry name" value="C2.B:_Phosphomannomutase_and_P"/>
    <property type="match status" value="1"/>
</dbReference>
<evidence type="ECO:0000313" key="2">
    <source>
        <dbReference type="Proteomes" id="UP000070352"/>
    </source>
</evidence>
<dbReference type="RefSeq" id="WP_068722259.1">
    <property type="nucleotide sequence ID" value="NZ_LSKU01000001.1"/>
</dbReference>
<protein>
    <submittedName>
        <fullName evidence="1">Hydrolase Cof</fullName>
    </submittedName>
</protein>
<dbReference type="GO" id="GO:0016791">
    <property type="term" value="F:phosphatase activity"/>
    <property type="evidence" value="ECO:0007669"/>
    <property type="project" value="TreeGrafter"/>
</dbReference>
<dbReference type="SUPFAM" id="SSF56784">
    <property type="entry name" value="HAD-like"/>
    <property type="match status" value="1"/>
</dbReference>
<reference evidence="1 2" key="1">
    <citation type="submission" date="2016-02" db="EMBL/GenBank/DDBJ databases">
        <title>Draft Genome for Tepidibacillus decaturensis nov. sp. Strain Z9, an Anaerobic, Moderately Thermophilic and Heterotrophic Bacterium from Deep Subsurface of the Illinois Basin, USA.</title>
        <authorList>
            <person name="Dong Y."/>
            <person name="Chang J.Y."/>
            <person name="Sanford R."/>
            <person name="Fouke B.W."/>
        </authorList>
    </citation>
    <scope>NUCLEOTIDE SEQUENCE [LARGE SCALE GENOMIC DNA]</scope>
    <source>
        <strain evidence="1 2">Z9</strain>
    </source>
</reference>
<dbReference type="PROSITE" id="PS01228">
    <property type="entry name" value="COF_1"/>
    <property type="match status" value="1"/>
</dbReference>
<dbReference type="STRING" id="1413211.U473_00110"/>
<keyword evidence="1" id="KW-0378">Hydrolase</keyword>
<dbReference type="Pfam" id="PF08282">
    <property type="entry name" value="Hydrolase_3"/>
    <property type="match status" value="1"/>
</dbReference>
<dbReference type="NCBIfam" id="TIGR00099">
    <property type="entry name" value="Cof-subfamily"/>
    <property type="match status" value="1"/>
</dbReference>
<dbReference type="Proteomes" id="UP000070352">
    <property type="component" value="Unassembled WGS sequence"/>
</dbReference>
<organism evidence="1 2">
    <name type="scientific">Tepidibacillus decaturensis</name>
    <dbReference type="NCBI Taxonomy" id="1413211"/>
    <lineage>
        <taxon>Bacteria</taxon>
        <taxon>Bacillati</taxon>
        <taxon>Bacillota</taxon>
        <taxon>Bacilli</taxon>
        <taxon>Bacillales</taxon>
        <taxon>Bacillaceae</taxon>
        <taxon>Tepidibacillus</taxon>
    </lineage>
</organism>